<dbReference type="AlphaFoldDB" id="A0A830EIR8"/>
<accession>A0A830EIR8</accession>
<sequence length="97" mass="10557">MAVPNTTDPESTTIAVVTIRVPSGADRGLVTDAERRLSRPETIDEITIDELDSIEPQLSATLITVEITIRWTTAISEAAIRDRLAGVSGVESVRRIR</sequence>
<name>A0A830EIR8_9EURY</name>
<dbReference type="EMBL" id="BMOC01000001">
    <property type="protein sequence ID" value="GGI95357.1"/>
    <property type="molecule type" value="Genomic_DNA"/>
</dbReference>
<reference evidence="1" key="1">
    <citation type="journal article" date="2014" name="Int. J. Syst. Evol. Microbiol.">
        <title>Complete genome sequence of Corynebacterium casei LMG S-19264T (=DSM 44701T), isolated from a smear-ripened cheese.</title>
        <authorList>
            <consortium name="US DOE Joint Genome Institute (JGI-PGF)"/>
            <person name="Walter F."/>
            <person name="Albersmeier A."/>
            <person name="Kalinowski J."/>
            <person name="Ruckert C."/>
        </authorList>
    </citation>
    <scope>NUCLEOTIDE SEQUENCE</scope>
    <source>
        <strain evidence="1">JCM 14359</strain>
    </source>
</reference>
<dbReference type="OrthoDB" id="238673at2157"/>
<dbReference type="Proteomes" id="UP000653099">
    <property type="component" value="Unassembled WGS sequence"/>
</dbReference>
<evidence type="ECO:0000313" key="1">
    <source>
        <dbReference type="EMBL" id="GGI95357.1"/>
    </source>
</evidence>
<reference evidence="1" key="2">
    <citation type="submission" date="2020-09" db="EMBL/GenBank/DDBJ databases">
        <authorList>
            <person name="Sun Q."/>
            <person name="Ohkuma M."/>
        </authorList>
    </citation>
    <scope>NUCLEOTIDE SEQUENCE</scope>
    <source>
        <strain evidence="1">JCM 14359</strain>
    </source>
</reference>
<protein>
    <submittedName>
        <fullName evidence="1">Uncharacterized protein</fullName>
    </submittedName>
</protein>
<organism evidence="1 2">
    <name type="scientific">Halobellus salinus</name>
    <dbReference type="NCBI Taxonomy" id="931585"/>
    <lineage>
        <taxon>Archaea</taxon>
        <taxon>Methanobacteriati</taxon>
        <taxon>Methanobacteriota</taxon>
        <taxon>Stenosarchaea group</taxon>
        <taxon>Halobacteria</taxon>
        <taxon>Halobacteriales</taxon>
        <taxon>Haloferacaceae</taxon>
        <taxon>Halobellus</taxon>
    </lineage>
</organism>
<keyword evidence="2" id="KW-1185">Reference proteome</keyword>
<comment type="caution">
    <text evidence="1">The sequence shown here is derived from an EMBL/GenBank/DDBJ whole genome shotgun (WGS) entry which is preliminary data.</text>
</comment>
<evidence type="ECO:0000313" key="2">
    <source>
        <dbReference type="Proteomes" id="UP000653099"/>
    </source>
</evidence>
<proteinExistence type="predicted"/>
<dbReference type="RefSeq" id="WP_188785516.1">
    <property type="nucleotide sequence ID" value="NZ_BMOC01000001.1"/>
</dbReference>
<gene>
    <name evidence="1" type="ORF">GCM10008995_01850</name>
</gene>